<keyword evidence="1" id="KW-0732">Signal</keyword>
<feature type="chain" id="PRO_5012643803" description="Extracellular membrane protein CFEM domain-containing protein" evidence="1">
    <location>
        <begin position="16"/>
        <end position="156"/>
    </location>
</feature>
<dbReference type="Proteomes" id="UP000193642">
    <property type="component" value="Unassembled WGS sequence"/>
</dbReference>
<dbReference type="AlphaFoldDB" id="A0A1Y2CAG2"/>
<proteinExistence type="predicted"/>
<evidence type="ECO:0000313" key="2">
    <source>
        <dbReference type="EMBL" id="ORY44022.1"/>
    </source>
</evidence>
<organism evidence="2 3">
    <name type="scientific">Rhizoclosmatium globosum</name>
    <dbReference type="NCBI Taxonomy" id="329046"/>
    <lineage>
        <taxon>Eukaryota</taxon>
        <taxon>Fungi</taxon>
        <taxon>Fungi incertae sedis</taxon>
        <taxon>Chytridiomycota</taxon>
        <taxon>Chytridiomycota incertae sedis</taxon>
        <taxon>Chytridiomycetes</taxon>
        <taxon>Chytridiales</taxon>
        <taxon>Chytriomycetaceae</taxon>
        <taxon>Rhizoclosmatium</taxon>
    </lineage>
</organism>
<evidence type="ECO:0000256" key="1">
    <source>
        <dbReference type="SAM" id="SignalP"/>
    </source>
</evidence>
<reference evidence="2 3" key="1">
    <citation type="submission" date="2016-07" db="EMBL/GenBank/DDBJ databases">
        <title>Pervasive Adenine N6-methylation of Active Genes in Fungi.</title>
        <authorList>
            <consortium name="DOE Joint Genome Institute"/>
            <person name="Mondo S.J."/>
            <person name="Dannebaum R.O."/>
            <person name="Kuo R.C."/>
            <person name="Labutti K."/>
            <person name="Haridas S."/>
            <person name="Kuo A."/>
            <person name="Salamov A."/>
            <person name="Ahrendt S.R."/>
            <person name="Lipzen A."/>
            <person name="Sullivan W."/>
            <person name="Andreopoulos W.B."/>
            <person name="Clum A."/>
            <person name="Lindquist E."/>
            <person name="Daum C."/>
            <person name="Ramamoorthy G.K."/>
            <person name="Gryganskyi A."/>
            <person name="Culley D."/>
            <person name="Magnuson J.K."/>
            <person name="James T.Y."/>
            <person name="O'Malley M.A."/>
            <person name="Stajich J.E."/>
            <person name="Spatafora J.W."/>
            <person name="Visel A."/>
            <person name="Grigoriev I.V."/>
        </authorList>
    </citation>
    <scope>NUCLEOTIDE SEQUENCE [LARGE SCALE GENOMIC DNA]</scope>
    <source>
        <strain evidence="2 3">JEL800</strain>
    </source>
</reference>
<evidence type="ECO:0000313" key="3">
    <source>
        <dbReference type="Proteomes" id="UP000193642"/>
    </source>
</evidence>
<feature type="signal peptide" evidence="1">
    <location>
        <begin position="1"/>
        <end position="15"/>
    </location>
</feature>
<dbReference type="OrthoDB" id="10506946at2759"/>
<name>A0A1Y2CAG2_9FUNG</name>
<accession>A0A1Y2CAG2</accession>
<sequence>MKYLVLAAIVQLAAASAVGDANSASIAASFKSIPSACSTACLTEANVPGLTAFAAAPSSDNLPGFCSSYLWGGASATVATCFAATTSCTGVSNSALDNETAFLNNCAALVAKPATTTVAAKTTAVTTAASTTGVLYSSASGVVVGLTAILASIAMI</sequence>
<dbReference type="EMBL" id="MCGO01000023">
    <property type="protein sequence ID" value="ORY44022.1"/>
    <property type="molecule type" value="Genomic_DNA"/>
</dbReference>
<evidence type="ECO:0008006" key="4">
    <source>
        <dbReference type="Google" id="ProtNLM"/>
    </source>
</evidence>
<keyword evidence="3" id="KW-1185">Reference proteome</keyword>
<gene>
    <name evidence="2" type="ORF">BCR33DRAFT_785277</name>
</gene>
<comment type="caution">
    <text evidence="2">The sequence shown here is derived from an EMBL/GenBank/DDBJ whole genome shotgun (WGS) entry which is preliminary data.</text>
</comment>
<protein>
    <recommendedName>
        <fullName evidence="4">Extracellular membrane protein CFEM domain-containing protein</fullName>
    </recommendedName>
</protein>